<comment type="caution">
    <text evidence="16">The sequence shown here is derived from an EMBL/GenBank/DDBJ whole genome shotgun (WGS) entry which is preliminary data.</text>
</comment>
<sequence>MLSRTTRGCCAARALTPASGVQSSRRGQAHAPLQQKQPPVRASPGESTAVDTTFVGMTGGQIFHEMMLRHGVKVVFGYPGGAILPVFDAIYNSKHFDFVLPRHEQGGGHMAQGYARASGKPGVLLVTSGPGATNTITPMQDALMDGTPLVVFTGQVATGAIGTDAFQEADIVGISRSCTKWNAMVTDIADMPRKINQAFEIATTGRPGPVLVDLPKDVTAGQLKKPIHGGMKAILPGRRPPLLSSTVQPNSHEPIPAVMDAIKRSAKLINNAKKPLLYVGQGVLSHPDGPKLLREIAHRGCIPVTTTLQGLGAFDEMDPLSLLMLGMHGSAFANLAMQTSDCIVALGARFDDRVTGTLRKFAPAAKKAARDGKGGIIHFEIMPKNIDKIVEATEAVEGDVVTNMRHLLPLLQIGKDRSGWLEQLNTWKVKYPFSYKPSVPGAALKPQRVIEELDRQTRDMKENVIITTGVGQHQMWTAQYYRWRWPRTLITSGGLGTMGFGLPAAIGAKVAQPDKTVVDIDGDASFAMTGMELMTARQFNIPVKALILNNDFQGMVKQWQDLFYDMRYSATAMRNPDFVKFAESMGCVGLRVRTEEELPRVMEEFLACKEPVVLDAIVEKNEHVLPMVPAGKALHEMELGDIVLEETHVIPSWNEPSYRR</sequence>
<evidence type="ECO:0000256" key="7">
    <source>
        <dbReference type="ARBA" id="ARBA00022723"/>
    </source>
</evidence>
<reference evidence="16 17" key="1">
    <citation type="journal article" date="2019" name="Sci. Rep.">
        <title>Comparative genomics of chytrid fungi reveal insights into the obligate biotrophic and pathogenic lifestyle of Synchytrium endobioticum.</title>
        <authorList>
            <person name="van de Vossenberg B.T.L.H."/>
            <person name="Warris S."/>
            <person name="Nguyen H.D.T."/>
            <person name="van Gent-Pelzer M.P.E."/>
            <person name="Joly D.L."/>
            <person name="van de Geest H.C."/>
            <person name="Bonants P.J.M."/>
            <person name="Smith D.S."/>
            <person name="Levesque C.A."/>
            <person name="van der Lee T.A.J."/>
        </authorList>
    </citation>
    <scope>NUCLEOTIDE SEQUENCE [LARGE SCALE GENOMIC DNA]</scope>
    <source>
        <strain evidence="16 17">LEV6574</strain>
    </source>
</reference>
<dbReference type="PANTHER" id="PTHR18968:SF13">
    <property type="entry name" value="ACETOLACTATE SYNTHASE CATALYTIC SUBUNIT, MITOCHONDRIAL"/>
    <property type="match status" value="1"/>
</dbReference>
<dbReference type="GO" id="GO:0000287">
    <property type="term" value="F:magnesium ion binding"/>
    <property type="evidence" value="ECO:0007669"/>
    <property type="project" value="UniProtKB-UniRule"/>
</dbReference>
<evidence type="ECO:0000313" key="16">
    <source>
        <dbReference type="EMBL" id="TPX48377.1"/>
    </source>
</evidence>
<keyword evidence="5 11" id="KW-0028">Amino-acid biosynthesis</keyword>
<evidence type="ECO:0000256" key="5">
    <source>
        <dbReference type="ARBA" id="ARBA00022605"/>
    </source>
</evidence>
<proteinExistence type="inferred from homology"/>
<dbReference type="Proteomes" id="UP000320475">
    <property type="component" value="Unassembled WGS sequence"/>
</dbReference>
<comment type="pathway">
    <text evidence="2 11">Amino-acid biosynthesis; L-valine biosynthesis; L-valine from pyruvate: step 1/4.</text>
</comment>
<evidence type="ECO:0000256" key="4">
    <source>
        <dbReference type="ARBA" id="ARBA00013145"/>
    </source>
</evidence>
<comment type="catalytic activity">
    <reaction evidence="11">
        <text>2 pyruvate + H(+) = (2S)-2-acetolactate + CO2</text>
        <dbReference type="Rhea" id="RHEA:25249"/>
        <dbReference type="ChEBI" id="CHEBI:15361"/>
        <dbReference type="ChEBI" id="CHEBI:15378"/>
        <dbReference type="ChEBI" id="CHEBI:16526"/>
        <dbReference type="ChEBI" id="CHEBI:58476"/>
        <dbReference type="EC" id="2.2.1.6"/>
    </reaction>
</comment>
<dbReference type="Gene3D" id="3.40.50.1220">
    <property type="entry name" value="TPP-binding domain"/>
    <property type="match status" value="1"/>
</dbReference>
<dbReference type="OrthoDB" id="16262at2759"/>
<dbReference type="UniPathway" id="UPA00049">
    <property type="reaction ID" value="UER00059"/>
</dbReference>
<gene>
    <name evidence="16" type="ORF">SeLEV6574_g02067</name>
</gene>
<dbReference type="AlphaFoldDB" id="A0A507DAH3"/>
<keyword evidence="8 11" id="KW-0460">Magnesium</keyword>
<evidence type="ECO:0000256" key="6">
    <source>
        <dbReference type="ARBA" id="ARBA00022679"/>
    </source>
</evidence>
<dbReference type="CDD" id="cd02015">
    <property type="entry name" value="TPP_AHAS"/>
    <property type="match status" value="1"/>
</dbReference>
<evidence type="ECO:0000313" key="17">
    <source>
        <dbReference type="Proteomes" id="UP000320475"/>
    </source>
</evidence>
<feature type="region of interest" description="Disordered" evidence="12">
    <location>
        <begin position="17"/>
        <end position="48"/>
    </location>
</feature>
<dbReference type="EMBL" id="QEAM01000053">
    <property type="protein sequence ID" value="TPX48377.1"/>
    <property type="molecule type" value="Genomic_DNA"/>
</dbReference>
<dbReference type="InterPro" id="IPR012000">
    <property type="entry name" value="Thiamin_PyroP_enz_cen_dom"/>
</dbReference>
<dbReference type="GO" id="GO:0009097">
    <property type="term" value="P:isoleucine biosynthetic process"/>
    <property type="evidence" value="ECO:0007669"/>
    <property type="project" value="UniProtKB-UniPathway"/>
</dbReference>
<dbReference type="InterPro" id="IPR039368">
    <property type="entry name" value="AHAS_TPP"/>
</dbReference>
<dbReference type="NCBIfam" id="TIGR00118">
    <property type="entry name" value="acolac_lg"/>
    <property type="match status" value="1"/>
</dbReference>
<keyword evidence="9 11" id="KW-0786">Thiamine pyrophosphate</keyword>
<dbReference type="GO" id="GO:0050660">
    <property type="term" value="F:flavin adenine dinucleotide binding"/>
    <property type="evidence" value="ECO:0007669"/>
    <property type="project" value="InterPro"/>
</dbReference>
<dbReference type="GO" id="GO:0009099">
    <property type="term" value="P:L-valine biosynthetic process"/>
    <property type="evidence" value="ECO:0007669"/>
    <property type="project" value="UniProtKB-UniPathway"/>
</dbReference>
<evidence type="ECO:0000259" key="15">
    <source>
        <dbReference type="Pfam" id="PF02776"/>
    </source>
</evidence>
<dbReference type="InterPro" id="IPR029035">
    <property type="entry name" value="DHS-like_NAD/FAD-binding_dom"/>
</dbReference>
<dbReference type="GO" id="GO:0003984">
    <property type="term" value="F:acetolactate synthase activity"/>
    <property type="evidence" value="ECO:0007669"/>
    <property type="project" value="UniProtKB-EC"/>
</dbReference>
<evidence type="ECO:0000259" key="13">
    <source>
        <dbReference type="Pfam" id="PF00205"/>
    </source>
</evidence>
<evidence type="ECO:0000256" key="8">
    <source>
        <dbReference type="ARBA" id="ARBA00022842"/>
    </source>
</evidence>
<evidence type="ECO:0000259" key="14">
    <source>
        <dbReference type="Pfam" id="PF02775"/>
    </source>
</evidence>
<evidence type="ECO:0000256" key="12">
    <source>
        <dbReference type="SAM" id="MobiDB-lite"/>
    </source>
</evidence>
<evidence type="ECO:0000256" key="10">
    <source>
        <dbReference type="ARBA" id="ARBA00023304"/>
    </source>
</evidence>
<keyword evidence="6 11" id="KW-0808">Transferase</keyword>
<dbReference type="GO" id="GO:0005948">
    <property type="term" value="C:acetolactate synthase complex"/>
    <property type="evidence" value="ECO:0007669"/>
    <property type="project" value="TreeGrafter"/>
</dbReference>
<dbReference type="InterPro" id="IPR012001">
    <property type="entry name" value="Thiamin_PyroP_enz_TPP-bd_dom"/>
</dbReference>
<comment type="cofactor">
    <cofactor evidence="11">
        <name>thiamine diphosphate</name>
        <dbReference type="ChEBI" id="CHEBI:58937"/>
    </cofactor>
    <text evidence="11">Binds 1 thiamine pyrophosphate per subunit.</text>
</comment>
<dbReference type="PANTHER" id="PTHR18968">
    <property type="entry name" value="THIAMINE PYROPHOSPHATE ENZYMES"/>
    <property type="match status" value="1"/>
</dbReference>
<name>A0A507DAH3_9FUNG</name>
<dbReference type="InterPro" id="IPR045229">
    <property type="entry name" value="TPP_enz"/>
</dbReference>
<protein>
    <recommendedName>
        <fullName evidence="4 11">Acetolactate synthase</fullName>
        <ecNumber evidence="4 11">2.2.1.6</ecNumber>
    </recommendedName>
</protein>
<feature type="domain" description="Thiamine pyrophosphate enzyme central" evidence="13">
    <location>
        <begin position="262"/>
        <end position="404"/>
    </location>
</feature>
<dbReference type="InterPro" id="IPR012846">
    <property type="entry name" value="Acetolactate_synth_lsu"/>
</dbReference>
<dbReference type="GO" id="GO:0030976">
    <property type="term" value="F:thiamine pyrophosphate binding"/>
    <property type="evidence" value="ECO:0007669"/>
    <property type="project" value="UniProtKB-UniRule"/>
</dbReference>
<evidence type="ECO:0000256" key="1">
    <source>
        <dbReference type="ARBA" id="ARBA00004974"/>
    </source>
</evidence>
<evidence type="ECO:0000256" key="2">
    <source>
        <dbReference type="ARBA" id="ARBA00005025"/>
    </source>
</evidence>
<dbReference type="CDD" id="cd07035">
    <property type="entry name" value="TPP_PYR_POX_like"/>
    <property type="match status" value="1"/>
</dbReference>
<keyword evidence="7 11" id="KW-0479">Metal-binding</keyword>
<evidence type="ECO:0000256" key="9">
    <source>
        <dbReference type="ARBA" id="ARBA00023052"/>
    </source>
</evidence>
<comment type="similarity">
    <text evidence="3 11">Belongs to the TPP enzyme family.</text>
</comment>
<keyword evidence="10 11" id="KW-0100">Branched-chain amino acid biosynthesis</keyword>
<dbReference type="EC" id="2.2.1.6" evidence="4 11"/>
<comment type="pathway">
    <text evidence="1 11">Amino-acid biosynthesis; L-isoleucine biosynthesis; L-isoleucine from 2-oxobutanoate: step 1/4.</text>
</comment>
<dbReference type="SUPFAM" id="SSF52518">
    <property type="entry name" value="Thiamin diphosphate-binding fold (THDP-binding)"/>
    <property type="match status" value="2"/>
</dbReference>
<dbReference type="GO" id="GO:0005739">
    <property type="term" value="C:mitochondrion"/>
    <property type="evidence" value="ECO:0007669"/>
    <property type="project" value="TreeGrafter"/>
</dbReference>
<evidence type="ECO:0000256" key="11">
    <source>
        <dbReference type="RuleBase" id="RU003591"/>
    </source>
</evidence>
<dbReference type="Pfam" id="PF02776">
    <property type="entry name" value="TPP_enzyme_N"/>
    <property type="match status" value="1"/>
</dbReference>
<dbReference type="PROSITE" id="PS00187">
    <property type="entry name" value="TPP_ENZYMES"/>
    <property type="match status" value="1"/>
</dbReference>
<dbReference type="InterPro" id="IPR029061">
    <property type="entry name" value="THDP-binding"/>
</dbReference>
<dbReference type="Pfam" id="PF02775">
    <property type="entry name" value="TPP_enzyme_C"/>
    <property type="match status" value="1"/>
</dbReference>
<dbReference type="Gene3D" id="3.40.50.970">
    <property type="match status" value="2"/>
</dbReference>
<evidence type="ECO:0000256" key="3">
    <source>
        <dbReference type="ARBA" id="ARBA00007812"/>
    </source>
</evidence>
<feature type="domain" description="Thiamine pyrophosphate enzyme TPP-binding" evidence="14">
    <location>
        <begin position="469"/>
        <end position="615"/>
    </location>
</feature>
<dbReference type="SUPFAM" id="SSF52467">
    <property type="entry name" value="DHS-like NAD/FAD-binding domain"/>
    <property type="match status" value="1"/>
</dbReference>
<dbReference type="FunFam" id="3.40.50.970:FF:000007">
    <property type="entry name" value="Acetolactate synthase"/>
    <property type="match status" value="1"/>
</dbReference>
<dbReference type="Pfam" id="PF00205">
    <property type="entry name" value="TPP_enzyme_M"/>
    <property type="match status" value="1"/>
</dbReference>
<organism evidence="16 17">
    <name type="scientific">Synchytrium endobioticum</name>
    <dbReference type="NCBI Taxonomy" id="286115"/>
    <lineage>
        <taxon>Eukaryota</taxon>
        <taxon>Fungi</taxon>
        <taxon>Fungi incertae sedis</taxon>
        <taxon>Chytridiomycota</taxon>
        <taxon>Chytridiomycota incertae sedis</taxon>
        <taxon>Chytridiomycetes</taxon>
        <taxon>Synchytriales</taxon>
        <taxon>Synchytriaceae</taxon>
        <taxon>Synchytrium</taxon>
    </lineage>
</organism>
<feature type="domain" description="Thiamine pyrophosphate enzyme N-terminal TPP-binding" evidence="15">
    <location>
        <begin position="57"/>
        <end position="172"/>
    </location>
</feature>
<dbReference type="UniPathway" id="UPA00047">
    <property type="reaction ID" value="UER00055"/>
</dbReference>
<dbReference type="InterPro" id="IPR000399">
    <property type="entry name" value="TPP-bd_CS"/>
</dbReference>
<dbReference type="VEuPathDB" id="FungiDB:SeMB42_g00010"/>
<dbReference type="InterPro" id="IPR011766">
    <property type="entry name" value="TPP_enzyme_TPP-bd"/>
</dbReference>
<dbReference type="FunFam" id="3.40.50.1220:FF:000008">
    <property type="entry name" value="Acetolactate synthase"/>
    <property type="match status" value="1"/>
</dbReference>
<accession>A0A507DAH3</accession>
<comment type="cofactor">
    <cofactor evidence="11">
        <name>Mg(2+)</name>
        <dbReference type="ChEBI" id="CHEBI:18420"/>
    </cofactor>
    <text evidence="11">Binds 1 Mg(2+) ion per subunit.</text>
</comment>